<dbReference type="STRING" id="109280.ENSHCOP00000024139"/>
<keyword evidence="2" id="KW-0479">Metal-binding</keyword>
<dbReference type="Ensembl" id="ENSHCOT00000017051.1">
    <property type="protein sequence ID" value="ENSHCOP00000024139.1"/>
    <property type="gene ID" value="ENSHCOG00000013242.1"/>
</dbReference>
<keyword evidence="4 7" id="KW-0863">Zinc-finger</keyword>
<dbReference type="PROSITE" id="PS50157">
    <property type="entry name" value="ZINC_FINGER_C2H2_2"/>
    <property type="match status" value="3"/>
</dbReference>
<evidence type="ECO:0000259" key="9">
    <source>
        <dbReference type="PROSITE" id="PS50157"/>
    </source>
</evidence>
<evidence type="ECO:0000313" key="11">
    <source>
        <dbReference type="Proteomes" id="UP000264820"/>
    </source>
</evidence>
<dbReference type="PANTHER" id="PTHR24388:SF54">
    <property type="entry name" value="PROTEIN ESCARGOT"/>
    <property type="match status" value="1"/>
</dbReference>
<keyword evidence="5" id="KW-0862">Zinc</keyword>
<dbReference type="AlphaFoldDB" id="A0A3Q2Z0N7"/>
<feature type="compositionally biased region" description="Polar residues" evidence="8">
    <location>
        <begin position="175"/>
        <end position="186"/>
    </location>
</feature>
<evidence type="ECO:0000256" key="8">
    <source>
        <dbReference type="SAM" id="MobiDB-lite"/>
    </source>
</evidence>
<sequence>MFHQQEQLKGQLQDSHIANRQLGFHCQECGKQYNTQLGYRRHLVEAHSAGAGLSCSEGAPSLLEHLGGGHIDRPPSAEGNNNAVVAVRERKYSCERCDRRFYTRKDVRRHAVVHTGRRDFLCPRCAQRFGRRDHLTRHLKKSHAHDAGLIPLVTASTPVATSTTTTQCPVKESSPLASDRSSSTSKEPVETFTRDMFNSYPITSPVPGMSHPHGLMQVSLSSSMGVSRHMPPPSPHNHHHHHLQPLSAPQQQSYSNVPRYQQGSTSYPRTDMDSFLLDLQGAPPPHLSSVNSSTSTSTSPQREMLAEGIAVGSDPHLVPRNAELSCTTNMELGPLLGFLPFSLPPYSSHVGMGGLMMGYPPSTTATTSPTSSTGLSSQSSGPFTFFQPPQAHVPQGSVAHNHSQLPQAYSTSAVSTSSSLPHYYQAFQQ</sequence>
<dbReference type="GO" id="GO:0000978">
    <property type="term" value="F:RNA polymerase II cis-regulatory region sequence-specific DNA binding"/>
    <property type="evidence" value="ECO:0007669"/>
    <property type="project" value="TreeGrafter"/>
</dbReference>
<reference evidence="10" key="1">
    <citation type="submission" date="2025-08" db="UniProtKB">
        <authorList>
            <consortium name="Ensembl"/>
        </authorList>
    </citation>
    <scope>IDENTIFICATION</scope>
</reference>
<dbReference type="GeneID" id="109528666"/>
<evidence type="ECO:0000313" key="10">
    <source>
        <dbReference type="Ensembl" id="ENSHCOP00000024139.1"/>
    </source>
</evidence>
<protein>
    <submittedName>
        <fullName evidence="10">Zinc finger protein PLAGL2-like</fullName>
    </submittedName>
</protein>
<dbReference type="PROSITE" id="PS00028">
    <property type="entry name" value="ZINC_FINGER_C2H2_1"/>
    <property type="match status" value="3"/>
</dbReference>
<keyword evidence="11" id="KW-1185">Reference proteome</keyword>
<feature type="domain" description="C2H2-type" evidence="9">
    <location>
        <begin position="120"/>
        <end position="148"/>
    </location>
</feature>
<dbReference type="SMART" id="SM00355">
    <property type="entry name" value="ZnF_C2H2"/>
    <property type="match status" value="3"/>
</dbReference>
<keyword evidence="6" id="KW-0539">Nucleus</keyword>
<comment type="subcellular location">
    <subcellularLocation>
        <location evidence="1">Nucleus</location>
    </subcellularLocation>
</comment>
<feature type="domain" description="C2H2-type" evidence="9">
    <location>
        <begin position="24"/>
        <end position="52"/>
    </location>
</feature>
<feature type="compositionally biased region" description="Low complexity" evidence="8">
    <location>
        <begin position="361"/>
        <end position="382"/>
    </location>
</feature>
<evidence type="ECO:0000256" key="1">
    <source>
        <dbReference type="ARBA" id="ARBA00004123"/>
    </source>
</evidence>
<feature type="region of interest" description="Disordered" evidence="8">
    <location>
        <begin position="162"/>
        <end position="190"/>
    </location>
</feature>
<evidence type="ECO:0000256" key="5">
    <source>
        <dbReference type="ARBA" id="ARBA00022833"/>
    </source>
</evidence>
<proteinExistence type="predicted"/>
<organism evidence="10 11">
    <name type="scientific">Hippocampus comes</name>
    <name type="common">Tiger tail seahorse</name>
    <dbReference type="NCBI Taxonomy" id="109280"/>
    <lineage>
        <taxon>Eukaryota</taxon>
        <taxon>Metazoa</taxon>
        <taxon>Chordata</taxon>
        <taxon>Craniata</taxon>
        <taxon>Vertebrata</taxon>
        <taxon>Euteleostomi</taxon>
        <taxon>Actinopterygii</taxon>
        <taxon>Neopterygii</taxon>
        <taxon>Teleostei</taxon>
        <taxon>Neoteleostei</taxon>
        <taxon>Acanthomorphata</taxon>
        <taxon>Syngnathiaria</taxon>
        <taxon>Syngnathiformes</taxon>
        <taxon>Syngnathoidei</taxon>
        <taxon>Syngnathidae</taxon>
        <taxon>Hippocampus</taxon>
    </lineage>
</organism>
<dbReference type="Proteomes" id="UP000264820">
    <property type="component" value="Unplaced"/>
</dbReference>
<dbReference type="GO" id="GO:0000981">
    <property type="term" value="F:DNA-binding transcription factor activity, RNA polymerase II-specific"/>
    <property type="evidence" value="ECO:0007669"/>
    <property type="project" value="TreeGrafter"/>
</dbReference>
<dbReference type="KEGG" id="hcq:109528666"/>
<feature type="compositionally biased region" description="Low complexity" evidence="8">
    <location>
        <begin position="244"/>
        <end position="255"/>
    </location>
</feature>
<dbReference type="RefSeq" id="XP_019747114.1">
    <property type="nucleotide sequence ID" value="XM_019891555.1"/>
</dbReference>
<feature type="region of interest" description="Disordered" evidence="8">
    <location>
        <begin position="221"/>
        <end position="302"/>
    </location>
</feature>
<keyword evidence="3" id="KW-0677">Repeat</keyword>
<evidence type="ECO:0000256" key="6">
    <source>
        <dbReference type="ARBA" id="ARBA00023242"/>
    </source>
</evidence>
<reference evidence="10" key="2">
    <citation type="submission" date="2025-09" db="UniProtKB">
        <authorList>
            <consortium name="Ensembl"/>
        </authorList>
    </citation>
    <scope>IDENTIFICATION</scope>
</reference>
<feature type="domain" description="C2H2-type" evidence="9">
    <location>
        <begin position="92"/>
        <end position="119"/>
    </location>
</feature>
<evidence type="ECO:0000256" key="2">
    <source>
        <dbReference type="ARBA" id="ARBA00022723"/>
    </source>
</evidence>
<dbReference type="InterPro" id="IPR050527">
    <property type="entry name" value="Snail/Krueppel_Znf"/>
</dbReference>
<evidence type="ECO:0000256" key="3">
    <source>
        <dbReference type="ARBA" id="ARBA00022737"/>
    </source>
</evidence>
<feature type="region of interest" description="Disordered" evidence="8">
    <location>
        <begin position="361"/>
        <end position="400"/>
    </location>
</feature>
<dbReference type="Pfam" id="PF00096">
    <property type="entry name" value="zf-C2H2"/>
    <property type="match status" value="1"/>
</dbReference>
<dbReference type="InterPro" id="IPR013087">
    <property type="entry name" value="Znf_C2H2_type"/>
</dbReference>
<dbReference type="InterPro" id="IPR036236">
    <property type="entry name" value="Znf_C2H2_sf"/>
</dbReference>
<dbReference type="GeneTree" id="ENSGT00940000164771"/>
<dbReference type="SUPFAM" id="SSF57667">
    <property type="entry name" value="beta-beta-alpha zinc fingers"/>
    <property type="match status" value="1"/>
</dbReference>
<evidence type="ECO:0000256" key="4">
    <source>
        <dbReference type="ARBA" id="ARBA00022771"/>
    </source>
</evidence>
<feature type="compositionally biased region" description="Polar residues" evidence="8">
    <location>
        <begin position="256"/>
        <end position="268"/>
    </location>
</feature>
<dbReference type="FunFam" id="3.30.160.60:FF:000256">
    <property type="entry name" value="PLAG1 like zinc finger 2"/>
    <property type="match status" value="1"/>
</dbReference>
<evidence type="ECO:0000256" key="7">
    <source>
        <dbReference type="PROSITE-ProRule" id="PRU00042"/>
    </source>
</evidence>
<dbReference type="GO" id="GO:0008270">
    <property type="term" value="F:zinc ion binding"/>
    <property type="evidence" value="ECO:0007669"/>
    <property type="project" value="UniProtKB-KW"/>
</dbReference>
<dbReference type="PANTHER" id="PTHR24388">
    <property type="entry name" value="ZINC FINGER PROTEIN"/>
    <property type="match status" value="1"/>
</dbReference>
<accession>A0A3Q2Z0N7</accession>
<name>A0A3Q2Z0N7_HIPCM</name>
<dbReference type="RefSeq" id="XP_019747113.1">
    <property type="nucleotide sequence ID" value="XM_019891554.1"/>
</dbReference>
<dbReference type="GO" id="GO:0005634">
    <property type="term" value="C:nucleus"/>
    <property type="evidence" value="ECO:0007669"/>
    <property type="project" value="UniProtKB-SubCell"/>
</dbReference>
<dbReference type="Gene3D" id="3.30.160.60">
    <property type="entry name" value="Classic Zinc Finger"/>
    <property type="match status" value="2"/>
</dbReference>
<feature type="compositionally biased region" description="Low complexity" evidence="8">
    <location>
        <begin position="288"/>
        <end position="299"/>
    </location>
</feature>
<dbReference type="OrthoDB" id="3533395at2759"/>
<dbReference type="OMA" id="RCDRRFY"/>